<name>A0ABV9EIY3_9ACTN</name>
<dbReference type="Proteomes" id="UP001595891">
    <property type="component" value="Unassembled WGS sequence"/>
</dbReference>
<dbReference type="RefSeq" id="WP_262844203.1">
    <property type="nucleotide sequence ID" value="NZ_JANZYP010000026.1"/>
</dbReference>
<proteinExistence type="predicted"/>
<feature type="domain" description="Bacterial bifunctional deaminase-reductase C-terminal" evidence="1">
    <location>
        <begin position="2"/>
        <end position="178"/>
    </location>
</feature>
<sequence>MRKVIVSLFATLDGYATGPNETMNWVTDNFGEDTAKYAHDQLFASDLLILGRVTYDIMAGSWPTMSDDVGFADRMNGLPKVVFSRTLKEPLSWNNATVAEHEVSEEIRRLRKEPGQDILVYGSLSIVRELMRLGLVDRFRLWLHPVTLGDSGLSPIFDGYDTGDLKLMDSTVLSSGVVILDYEPVTTAG</sequence>
<comment type="caution">
    <text evidence="2">The sequence shown here is derived from an EMBL/GenBank/DDBJ whole genome shotgun (WGS) entry which is preliminary data.</text>
</comment>
<protein>
    <submittedName>
        <fullName evidence="2">Dihydrofolate reductase family protein</fullName>
    </submittedName>
</protein>
<dbReference type="PANTHER" id="PTHR38011">
    <property type="entry name" value="DIHYDROFOLATE REDUCTASE FAMILY PROTEIN (AFU_ORTHOLOGUE AFUA_8G06820)"/>
    <property type="match status" value="1"/>
</dbReference>
<evidence type="ECO:0000259" key="1">
    <source>
        <dbReference type="Pfam" id="PF01872"/>
    </source>
</evidence>
<organism evidence="2 3">
    <name type="scientific">Sphaerisporangium corydalis</name>
    <dbReference type="NCBI Taxonomy" id="1441875"/>
    <lineage>
        <taxon>Bacteria</taxon>
        <taxon>Bacillati</taxon>
        <taxon>Actinomycetota</taxon>
        <taxon>Actinomycetes</taxon>
        <taxon>Streptosporangiales</taxon>
        <taxon>Streptosporangiaceae</taxon>
        <taxon>Sphaerisporangium</taxon>
    </lineage>
</organism>
<accession>A0ABV9EIY3</accession>
<dbReference type="SUPFAM" id="SSF53597">
    <property type="entry name" value="Dihydrofolate reductase-like"/>
    <property type="match status" value="1"/>
</dbReference>
<keyword evidence="3" id="KW-1185">Reference proteome</keyword>
<gene>
    <name evidence="2" type="ORF">ACFO8L_25100</name>
</gene>
<evidence type="ECO:0000313" key="2">
    <source>
        <dbReference type="EMBL" id="MFC4589392.1"/>
    </source>
</evidence>
<evidence type="ECO:0000313" key="3">
    <source>
        <dbReference type="Proteomes" id="UP001595891"/>
    </source>
</evidence>
<dbReference type="InterPro" id="IPR002734">
    <property type="entry name" value="RibDG_C"/>
</dbReference>
<dbReference type="EMBL" id="JBHSFN010000016">
    <property type="protein sequence ID" value="MFC4589392.1"/>
    <property type="molecule type" value="Genomic_DNA"/>
</dbReference>
<dbReference type="InterPro" id="IPR050765">
    <property type="entry name" value="Riboflavin_Biosynth_HTPR"/>
</dbReference>
<reference evidence="3" key="1">
    <citation type="journal article" date="2019" name="Int. J. Syst. Evol. Microbiol.">
        <title>The Global Catalogue of Microorganisms (GCM) 10K type strain sequencing project: providing services to taxonomists for standard genome sequencing and annotation.</title>
        <authorList>
            <consortium name="The Broad Institute Genomics Platform"/>
            <consortium name="The Broad Institute Genome Sequencing Center for Infectious Disease"/>
            <person name="Wu L."/>
            <person name="Ma J."/>
        </authorList>
    </citation>
    <scope>NUCLEOTIDE SEQUENCE [LARGE SCALE GENOMIC DNA]</scope>
    <source>
        <strain evidence="3">CCUG 49560</strain>
    </source>
</reference>
<dbReference type="PANTHER" id="PTHR38011:SF11">
    <property type="entry name" value="2,5-DIAMINO-6-RIBOSYLAMINO-4(3H)-PYRIMIDINONE 5'-PHOSPHATE REDUCTASE"/>
    <property type="match status" value="1"/>
</dbReference>
<dbReference type="Gene3D" id="3.40.430.10">
    <property type="entry name" value="Dihydrofolate Reductase, subunit A"/>
    <property type="match status" value="1"/>
</dbReference>
<dbReference type="Pfam" id="PF01872">
    <property type="entry name" value="RibD_C"/>
    <property type="match status" value="1"/>
</dbReference>
<dbReference type="InterPro" id="IPR024072">
    <property type="entry name" value="DHFR-like_dom_sf"/>
</dbReference>